<dbReference type="Proteomes" id="UP000027135">
    <property type="component" value="Unassembled WGS sequence"/>
</dbReference>
<dbReference type="CDD" id="cd00190">
    <property type="entry name" value="Tryp_SPc"/>
    <property type="match status" value="1"/>
</dbReference>
<keyword evidence="6 8" id="KW-0720">Serine protease</keyword>
<organism evidence="10 11">
    <name type="scientific">Zootermopsis nevadensis</name>
    <name type="common">Dampwood termite</name>
    <dbReference type="NCBI Taxonomy" id="136037"/>
    <lineage>
        <taxon>Eukaryota</taxon>
        <taxon>Metazoa</taxon>
        <taxon>Ecdysozoa</taxon>
        <taxon>Arthropoda</taxon>
        <taxon>Hexapoda</taxon>
        <taxon>Insecta</taxon>
        <taxon>Pterygota</taxon>
        <taxon>Neoptera</taxon>
        <taxon>Polyneoptera</taxon>
        <taxon>Dictyoptera</taxon>
        <taxon>Blattodea</taxon>
        <taxon>Blattoidea</taxon>
        <taxon>Termitoidae</taxon>
        <taxon>Termopsidae</taxon>
        <taxon>Zootermopsis</taxon>
    </lineage>
</organism>
<dbReference type="PRINTS" id="PR00722">
    <property type="entry name" value="CHYMOTRYPSIN"/>
</dbReference>
<dbReference type="GO" id="GO:0004252">
    <property type="term" value="F:serine-type endopeptidase activity"/>
    <property type="evidence" value="ECO:0007669"/>
    <property type="project" value="InterPro"/>
</dbReference>
<dbReference type="PROSITE" id="PS50240">
    <property type="entry name" value="TRYPSIN_DOM"/>
    <property type="match status" value="1"/>
</dbReference>
<feature type="domain" description="Peptidase S1" evidence="9">
    <location>
        <begin position="93"/>
        <end position="331"/>
    </location>
</feature>
<dbReference type="InParanoid" id="A0A067R0V1"/>
<gene>
    <name evidence="10" type="ORF">L798_09931</name>
</gene>
<dbReference type="SMART" id="SM00020">
    <property type="entry name" value="Tryp_SPc"/>
    <property type="match status" value="1"/>
</dbReference>
<comment type="subcellular location">
    <subcellularLocation>
        <location evidence="1">Secreted</location>
    </subcellularLocation>
</comment>
<dbReference type="eggNOG" id="KOG3627">
    <property type="taxonomic scope" value="Eukaryota"/>
</dbReference>
<keyword evidence="4 8" id="KW-0645">Protease</keyword>
<dbReference type="PROSITE" id="PS00135">
    <property type="entry name" value="TRYPSIN_SER"/>
    <property type="match status" value="1"/>
</dbReference>
<proteinExistence type="inferred from homology"/>
<evidence type="ECO:0000256" key="1">
    <source>
        <dbReference type="ARBA" id="ARBA00004613"/>
    </source>
</evidence>
<protein>
    <submittedName>
        <fullName evidence="10">Trypsin-1</fullName>
    </submittedName>
</protein>
<dbReference type="Pfam" id="PF00089">
    <property type="entry name" value="Trypsin"/>
    <property type="match status" value="1"/>
</dbReference>
<dbReference type="GO" id="GO:0005576">
    <property type="term" value="C:extracellular region"/>
    <property type="evidence" value="ECO:0007669"/>
    <property type="project" value="UniProtKB-SubCell"/>
</dbReference>
<dbReference type="InterPro" id="IPR018114">
    <property type="entry name" value="TRYPSIN_HIS"/>
</dbReference>
<evidence type="ECO:0000256" key="7">
    <source>
        <dbReference type="ARBA" id="ARBA00023157"/>
    </source>
</evidence>
<dbReference type="InterPro" id="IPR001254">
    <property type="entry name" value="Trypsin_dom"/>
</dbReference>
<keyword evidence="5 8" id="KW-0378">Hydrolase</keyword>
<dbReference type="EMBL" id="KK852787">
    <property type="protein sequence ID" value="KDR16539.1"/>
    <property type="molecule type" value="Genomic_DNA"/>
</dbReference>
<dbReference type="PROSITE" id="PS00134">
    <property type="entry name" value="TRYPSIN_HIS"/>
    <property type="match status" value="1"/>
</dbReference>
<dbReference type="FunFam" id="2.40.10.10:FF:000047">
    <property type="entry name" value="Trypsin eta"/>
    <property type="match status" value="1"/>
</dbReference>
<evidence type="ECO:0000256" key="3">
    <source>
        <dbReference type="ARBA" id="ARBA00022525"/>
    </source>
</evidence>
<dbReference type="InterPro" id="IPR050430">
    <property type="entry name" value="Peptidase_S1"/>
</dbReference>
<dbReference type="SUPFAM" id="SSF50494">
    <property type="entry name" value="Trypsin-like serine proteases"/>
    <property type="match status" value="1"/>
</dbReference>
<dbReference type="PANTHER" id="PTHR24276">
    <property type="entry name" value="POLYSERASE-RELATED"/>
    <property type="match status" value="1"/>
</dbReference>
<dbReference type="AlphaFoldDB" id="A0A067R0V1"/>
<evidence type="ECO:0000256" key="6">
    <source>
        <dbReference type="ARBA" id="ARBA00022825"/>
    </source>
</evidence>
<reference evidence="10 11" key="1">
    <citation type="journal article" date="2014" name="Nat. Commun.">
        <title>Molecular traces of alternative social organization in a termite genome.</title>
        <authorList>
            <person name="Terrapon N."/>
            <person name="Li C."/>
            <person name="Robertson H.M."/>
            <person name="Ji L."/>
            <person name="Meng X."/>
            <person name="Booth W."/>
            <person name="Chen Z."/>
            <person name="Childers C.P."/>
            <person name="Glastad K.M."/>
            <person name="Gokhale K."/>
            <person name="Gowin J."/>
            <person name="Gronenberg W."/>
            <person name="Hermansen R.A."/>
            <person name="Hu H."/>
            <person name="Hunt B.G."/>
            <person name="Huylmans A.K."/>
            <person name="Khalil S.M."/>
            <person name="Mitchell R.D."/>
            <person name="Munoz-Torres M.C."/>
            <person name="Mustard J.A."/>
            <person name="Pan H."/>
            <person name="Reese J.T."/>
            <person name="Scharf M.E."/>
            <person name="Sun F."/>
            <person name="Vogel H."/>
            <person name="Xiao J."/>
            <person name="Yang W."/>
            <person name="Yang Z."/>
            <person name="Yang Z."/>
            <person name="Zhou J."/>
            <person name="Zhu J."/>
            <person name="Brent C.S."/>
            <person name="Elsik C.G."/>
            <person name="Goodisman M.A."/>
            <person name="Liberles D.A."/>
            <person name="Roe R.M."/>
            <person name="Vargo E.L."/>
            <person name="Vilcinskas A."/>
            <person name="Wang J."/>
            <person name="Bornberg-Bauer E."/>
            <person name="Korb J."/>
            <person name="Zhang G."/>
            <person name="Liebig J."/>
        </authorList>
    </citation>
    <scope>NUCLEOTIDE SEQUENCE [LARGE SCALE GENOMIC DNA]</scope>
    <source>
        <tissue evidence="10">Whole organism</tissue>
    </source>
</reference>
<evidence type="ECO:0000313" key="11">
    <source>
        <dbReference type="Proteomes" id="UP000027135"/>
    </source>
</evidence>
<evidence type="ECO:0000256" key="8">
    <source>
        <dbReference type="RuleBase" id="RU363034"/>
    </source>
</evidence>
<evidence type="ECO:0000256" key="5">
    <source>
        <dbReference type="ARBA" id="ARBA00022801"/>
    </source>
</evidence>
<dbReference type="STRING" id="136037.A0A067R0V1"/>
<comment type="similarity">
    <text evidence="2">Belongs to the peptidase S1 family.</text>
</comment>
<dbReference type="InterPro" id="IPR043504">
    <property type="entry name" value="Peptidase_S1_PA_chymotrypsin"/>
</dbReference>
<dbReference type="InterPro" id="IPR009003">
    <property type="entry name" value="Peptidase_S1_PA"/>
</dbReference>
<dbReference type="InterPro" id="IPR033116">
    <property type="entry name" value="TRYPSIN_SER"/>
</dbReference>
<keyword evidence="3" id="KW-0964">Secreted</keyword>
<dbReference type="InterPro" id="IPR001314">
    <property type="entry name" value="Peptidase_S1A"/>
</dbReference>
<accession>A0A067R0V1</accession>
<keyword evidence="11" id="KW-1185">Reference proteome</keyword>
<evidence type="ECO:0000256" key="2">
    <source>
        <dbReference type="ARBA" id="ARBA00007664"/>
    </source>
</evidence>
<dbReference type="GO" id="GO:0016485">
    <property type="term" value="P:protein processing"/>
    <property type="evidence" value="ECO:0007669"/>
    <property type="project" value="UniProtKB-ARBA"/>
</dbReference>
<dbReference type="Gene3D" id="2.40.10.10">
    <property type="entry name" value="Trypsin-like serine proteases"/>
    <property type="match status" value="1"/>
</dbReference>
<evidence type="ECO:0000256" key="4">
    <source>
        <dbReference type="ARBA" id="ARBA00022670"/>
    </source>
</evidence>
<dbReference type="PANTHER" id="PTHR24276:SF91">
    <property type="entry name" value="AT26814P-RELATED"/>
    <property type="match status" value="1"/>
</dbReference>
<sequence>MRYGAVTVETDKQRRAGPESGLEMCAFEAEPVVWGCEPRSRARTAKFTEHRGQDADSSSLCVQNASEAHPGSNPMAKDDAHQNIQAFVSKPRVVGGRDARPGEIPYQVTIQRKFYFGNGSYHWCGGAIIDGEHVLTAGHCVYGLDTAELIVYSGVLNNTWQSPEASKVVQRVTHAFLHEGFDYEKYHNDIAILKVSPGFPKDNPEVSTIPLREDIAPEALLCSVSGWGLLGYSEGIMPEKLQVVTVPFIRHDRCRLIYENYTEGSVEPGMNCAGYPEGGRDACGGDSGGPLQCGGLLTGIVSWGEECALPDYPGVYADVAFYKDWIAKQLDRSRVADQESTVFVGTSSDIHIQTNENQIPTSYG</sequence>
<name>A0A067R0V1_ZOONE</name>
<evidence type="ECO:0000313" key="10">
    <source>
        <dbReference type="EMBL" id="KDR16539.1"/>
    </source>
</evidence>
<evidence type="ECO:0000259" key="9">
    <source>
        <dbReference type="PROSITE" id="PS50240"/>
    </source>
</evidence>
<keyword evidence="7" id="KW-1015">Disulfide bond</keyword>